<feature type="compositionally biased region" description="Acidic residues" evidence="2">
    <location>
        <begin position="471"/>
        <end position="494"/>
    </location>
</feature>
<feature type="compositionally biased region" description="Basic residues" evidence="2">
    <location>
        <begin position="662"/>
        <end position="672"/>
    </location>
</feature>
<accession>A0A3M9Y7A1</accession>
<evidence type="ECO:0000259" key="3">
    <source>
        <dbReference type="Pfam" id="PF12936"/>
    </source>
</evidence>
<dbReference type="InterPro" id="IPR018034">
    <property type="entry name" value="Kri1"/>
</dbReference>
<evidence type="ECO:0000256" key="2">
    <source>
        <dbReference type="SAM" id="MobiDB-lite"/>
    </source>
</evidence>
<dbReference type="InterPro" id="IPR024626">
    <property type="entry name" value="Kri1-like_C"/>
</dbReference>
<dbReference type="GO" id="GO:0005730">
    <property type="term" value="C:nucleolus"/>
    <property type="evidence" value="ECO:0007669"/>
    <property type="project" value="TreeGrafter"/>
</dbReference>
<dbReference type="PANTHER" id="PTHR14490">
    <property type="entry name" value="ZINC FINGER, ZZ TYPE"/>
    <property type="match status" value="1"/>
</dbReference>
<feature type="compositionally biased region" description="Basic and acidic residues" evidence="2">
    <location>
        <begin position="139"/>
        <end position="156"/>
    </location>
</feature>
<comment type="caution">
    <text evidence="4">The sequence shown here is derived from an EMBL/GenBank/DDBJ whole genome shotgun (WGS) entry which is preliminary data.</text>
</comment>
<gene>
    <name evidence="4" type="primary">KRI1</name>
    <name evidence="4" type="ORF">D7B24_007322</name>
</gene>
<dbReference type="Pfam" id="PF05178">
    <property type="entry name" value="Kri1"/>
    <property type="match status" value="1"/>
</dbReference>
<dbReference type="PANTHER" id="PTHR14490:SF5">
    <property type="entry name" value="PROTEIN KRI1 HOMOLOG"/>
    <property type="match status" value="1"/>
</dbReference>
<proteinExistence type="inferred from homology"/>
<dbReference type="Pfam" id="PF12936">
    <property type="entry name" value="Kri1_C"/>
    <property type="match status" value="1"/>
</dbReference>
<dbReference type="GeneID" id="39611011"/>
<feature type="region of interest" description="Disordered" evidence="2">
    <location>
        <begin position="589"/>
        <end position="608"/>
    </location>
</feature>
<name>A0A3M9Y7A1_9PEZI</name>
<feature type="compositionally biased region" description="Acidic residues" evidence="2">
    <location>
        <begin position="449"/>
        <end position="462"/>
    </location>
</feature>
<evidence type="ECO:0000256" key="1">
    <source>
        <dbReference type="ARBA" id="ARBA00007473"/>
    </source>
</evidence>
<dbReference type="AlphaFoldDB" id="A0A3M9Y7A1"/>
<feature type="compositionally biased region" description="Basic residues" evidence="2">
    <location>
        <begin position="597"/>
        <end position="607"/>
    </location>
</feature>
<reference evidence="4 5" key="1">
    <citation type="submission" date="2018-10" db="EMBL/GenBank/DDBJ databases">
        <title>Genome sequence of Verticillium nonalfalfae VnAa140.</title>
        <authorList>
            <person name="Stajich J.E."/>
            <person name="Kasson M.T."/>
        </authorList>
    </citation>
    <scope>NUCLEOTIDE SEQUENCE [LARGE SCALE GENOMIC DNA]</scope>
    <source>
        <strain evidence="4 5">VnAa140</strain>
    </source>
</reference>
<feature type="compositionally biased region" description="Basic and acidic residues" evidence="2">
    <location>
        <begin position="41"/>
        <end position="66"/>
    </location>
</feature>
<feature type="compositionally biased region" description="Low complexity" evidence="2">
    <location>
        <begin position="198"/>
        <end position="207"/>
    </location>
</feature>
<feature type="compositionally biased region" description="Basic and acidic residues" evidence="2">
    <location>
        <begin position="329"/>
        <end position="359"/>
    </location>
</feature>
<comment type="similarity">
    <text evidence="1">Belongs to the KRI1 family.</text>
</comment>
<feature type="compositionally biased region" description="Basic and acidic residues" evidence="2">
    <location>
        <begin position="632"/>
        <end position="649"/>
    </location>
</feature>
<feature type="compositionally biased region" description="Acidic residues" evidence="2">
    <location>
        <begin position="73"/>
        <end position="98"/>
    </location>
</feature>
<feature type="region of interest" description="Disordered" evidence="2">
    <location>
        <begin position="1"/>
        <end position="98"/>
    </location>
</feature>
<dbReference type="EMBL" id="RBVV01000058">
    <property type="protein sequence ID" value="RNJ56373.1"/>
    <property type="molecule type" value="Genomic_DNA"/>
</dbReference>
<dbReference type="RefSeq" id="XP_028494531.1">
    <property type="nucleotide sequence ID" value="XM_028641432.1"/>
</dbReference>
<dbReference type="GO" id="GO:0030686">
    <property type="term" value="C:90S preribosome"/>
    <property type="evidence" value="ECO:0007669"/>
    <property type="project" value="TreeGrafter"/>
</dbReference>
<feature type="compositionally biased region" description="Polar residues" evidence="2">
    <location>
        <begin position="181"/>
        <end position="193"/>
    </location>
</feature>
<feature type="compositionally biased region" description="Acidic residues" evidence="2">
    <location>
        <begin position="422"/>
        <end position="433"/>
    </location>
</feature>
<protein>
    <submittedName>
        <fullName evidence="4">KRRI-Interacting protein 1</fullName>
    </submittedName>
</protein>
<feature type="region of interest" description="Disordered" evidence="2">
    <location>
        <begin position="613"/>
        <end position="690"/>
    </location>
</feature>
<dbReference type="STRING" id="1051616.A0A3M9Y7A1"/>
<organism evidence="4 5">
    <name type="scientific">Verticillium nonalfalfae</name>
    <dbReference type="NCBI Taxonomy" id="1051616"/>
    <lineage>
        <taxon>Eukaryota</taxon>
        <taxon>Fungi</taxon>
        <taxon>Dikarya</taxon>
        <taxon>Ascomycota</taxon>
        <taxon>Pezizomycotina</taxon>
        <taxon>Sordariomycetes</taxon>
        <taxon>Hypocreomycetidae</taxon>
        <taxon>Glomerellales</taxon>
        <taxon>Plectosphaerellaceae</taxon>
        <taxon>Verticillium</taxon>
    </lineage>
</organism>
<dbReference type="Proteomes" id="UP000267145">
    <property type="component" value="Unassembled WGS sequence"/>
</dbReference>
<feature type="region of interest" description="Disordered" evidence="2">
    <location>
        <begin position="422"/>
        <end position="518"/>
    </location>
</feature>
<evidence type="ECO:0000313" key="4">
    <source>
        <dbReference type="EMBL" id="RNJ56373.1"/>
    </source>
</evidence>
<evidence type="ECO:0000313" key="5">
    <source>
        <dbReference type="Proteomes" id="UP000267145"/>
    </source>
</evidence>
<feature type="domain" description="Kri1-like C-terminal" evidence="3">
    <location>
        <begin position="525"/>
        <end position="614"/>
    </location>
</feature>
<feature type="region of interest" description="Disordered" evidence="2">
    <location>
        <begin position="127"/>
        <end position="249"/>
    </location>
</feature>
<keyword evidence="5" id="KW-1185">Reference proteome</keyword>
<dbReference type="GO" id="GO:0000447">
    <property type="term" value="P:endonucleolytic cleavage in ITS1 to separate SSU-rRNA from 5.8S rRNA and LSU-rRNA from tricistronic rRNA transcript (SSU-rRNA, 5.8S rRNA, LSU-rRNA)"/>
    <property type="evidence" value="ECO:0007669"/>
    <property type="project" value="TreeGrafter"/>
</dbReference>
<feature type="region of interest" description="Disordered" evidence="2">
    <location>
        <begin position="328"/>
        <end position="359"/>
    </location>
</feature>
<sequence length="690" mass="77155">MASNAFLGTDAKPAKKINLLDDSGSDDEEGGASLAAPQLKVNEEYARKFEHNKKREERQRLEEKYKSQKGGQEDDSDTESSSDSETEDEDGFLATEDLDAQISATLSAIKNKDPRVRDKDFSFFKADADAAAAPTNPPQKKEKPLRLKDYHREKILAGDVGASDDEDEDKQDGKPRPQTYAEEQQVLQKSIVSEINRAAAGGDASDVSSDDDDDFVKRKASAAKPGQDGVHPSRAKTVNKVSDTDIVNADRDPDTFLSNFMSARAWVAPGADGRNWQAFESDDDDEAAAAAEDRADEFEQAYNMRFEDPQKSNEFLTTYARDITAARSVRRDEATGRKRQRQLEKEAKEAAKAERKEERARLRRLKVEEAEEKLRKIKKAAGLRGVALQSDEWVHFLSQDWEDDKWEQEMAKRFGEDYYAEAEVASDSDDEDGDATKKKKKVKKPKWDDDIDINDIIPDFEDKETAKFSLSDDEAQAGAGADDEEREDEEDSDPDAPPSKKRKTATDHKKVRLAARKAAKAERAQIEALVDARMDVDGAEVTPADDPELTFRYRETSPQSFGMTSRDILLAPSDAALNNFAGLKKLATFRDAEKKQKDRKRLGKKARLREWRRDTFGRQFERTGPTFGFDGLVKEEQAKQKKKEEEKKAAGGGDDADGEVQKKKRKRSRGKKAQSEGGAPLAEEAGEDAV</sequence>
<feature type="compositionally biased region" description="Basic residues" evidence="2">
    <location>
        <begin position="499"/>
        <end position="518"/>
    </location>
</feature>